<dbReference type="InterPro" id="IPR015882">
    <property type="entry name" value="HEX_bac_N"/>
</dbReference>
<dbReference type="InterPro" id="IPR025705">
    <property type="entry name" value="Beta_hexosaminidase_sua/sub"/>
</dbReference>
<evidence type="ECO:0000256" key="2">
    <source>
        <dbReference type="ARBA" id="ARBA00006285"/>
    </source>
</evidence>
<evidence type="ECO:0000256" key="4">
    <source>
        <dbReference type="ARBA" id="ARBA00022801"/>
    </source>
</evidence>
<dbReference type="RefSeq" id="WP_338399124.1">
    <property type="nucleotide sequence ID" value="NZ_AP025296.1"/>
</dbReference>
<evidence type="ECO:0000256" key="3">
    <source>
        <dbReference type="ARBA" id="ARBA00012663"/>
    </source>
</evidence>
<dbReference type="InterPro" id="IPR037524">
    <property type="entry name" value="PA14/GLEYA"/>
</dbReference>
<feature type="domain" description="PA14" evidence="7">
    <location>
        <begin position="599"/>
        <end position="735"/>
    </location>
</feature>
<keyword evidence="4" id="KW-0378">Hydrolase</keyword>
<gene>
    <name evidence="8" type="ORF">PEPS_42080</name>
</gene>
<evidence type="ECO:0000259" key="7">
    <source>
        <dbReference type="PROSITE" id="PS51820"/>
    </source>
</evidence>
<dbReference type="Gene3D" id="3.90.182.10">
    <property type="entry name" value="Toxin - Anthrax Protective Antigen,domain 1"/>
    <property type="match status" value="1"/>
</dbReference>
<feature type="chain" id="PRO_5046179183" description="beta-N-acetylhexosaminidase" evidence="6">
    <location>
        <begin position="22"/>
        <end position="736"/>
    </location>
</feature>
<protein>
    <recommendedName>
        <fullName evidence="3">beta-N-acetylhexosaminidase</fullName>
        <ecNumber evidence="3">3.2.1.52</ecNumber>
    </recommendedName>
</protein>
<dbReference type="CDD" id="cd06563">
    <property type="entry name" value="GH20_chitobiase-like"/>
    <property type="match status" value="1"/>
</dbReference>
<keyword evidence="5" id="KW-0326">Glycosidase</keyword>
<dbReference type="Gene3D" id="3.30.379.10">
    <property type="entry name" value="Chitobiase/beta-hexosaminidase domain 2-like"/>
    <property type="match status" value="1"/>
</dbReference>
<proteinExistence type="inferred from homology"/>
<dbReference type="SUPFAM" id="SSF56988">
    <property type="entry name" value="Anthrax protective antigen"/>
    <property type="match status" value="1"/>
</dbReference>
<comment type="similarity">
    <text evidence="2">Belongs to the glycosyl hydrolase 20 family.</text>
</comment>
<dbReference type="InterPro" id="IPR015883">
    <property type="entry name" value="Glyco_hydro_20_cat"/>
</dbReference>
<dbReference type="Pfam" id="PF02838">
    <property type="entry name" value="Glyco_hydro_20b"/>
    <property type="match status" value="1"/>
</dbReference>
<dbReference type="PANTHER" id="PTHR22600">
    <property type="entry name" value="BETA-HEXOSAMINIDASE"/>
    <property type="match status" value="1"/>
</dbReference>
<evidence type="ECO:0000256" key="1">
    <source>
        <dbReference type="ARBA" id="ARBA00001231"/>
    </source>
</evidence>
<evidence type="ECO:0000256" key="6">
    <source>
        <dbReference type="SAM" id="SignalP"/>
    </source>
</evidence>
<reference evidence="8 9" key="1">
    <citation type="submission" date="2021-12" db="EMBL/GenBank/DDBJ databases">
        <title>Genome sequencing of bacteria with rrn-lacking chromosome and rrn-plasmid.</title>
        <authorList>
            <person name="Anda M."/>
            <person name="Iwasaki W."/>
        </authorList>
    </citation>
    <scope>NUCLEOTIDE SEQUENCE [LARGE SCALE GENOMIC DNA]</scope>
    <source>
        <strain evidence="8 9">NBRC 101262</strain>
        <plasmid evidence="8 9">pPP4</plasmid>
    </source>
</reference>
<accession>A0ABN6LFI6</accession>
<dbReference type="PANTHER" id="PTHR22600:SF57">
    <property type="entry name" value="BETA-N-ACETYLHEXOSAMINIDASE"/>
    <property type="match status" value="1"/>
</dbReference>
<feature type="signal peptide" evidence="6">
    <location>
        <begin position="1"/>
        <end position="21"/>
    </location>
</feature>
<dbReference type="PRINTS" id="PR00738">
    <property type="entry name" value="GLHYDRLASE20"/>
</dbReference>
<dbReference type="EMBL" id="AP025296">
    <property type="protein sequence ID" value="BDD01928.1"/>
    <property type="molecule type" value="Genomic_DNA"/>
</dbReference>
<sequence length="736" mass="84347">MKTPFLWLILIFNLSYATAFAQWQSIPSIHGVQSTGEFHWPEKPTYQSTLPFDISPLIIPVSPSAGKKPTILYTYKADIKGQGYEIEIKNATIEVYCADPSGAFYAFQSIQQLQRQPVISCGKLVDHPFYQWRGLHLDVARHFFPVSFIKEYIDLMSQYKLNKLHLHLTDDQAWRLEIKKYPLLTEKAAFRENTDQWTFFPNAVSASTPETDVYGGYYSQEDIKALVAYGLEREVEIIPEIEMPGHCASVFWAFPSFSCKGKSFEKDPYKSFEFSDPFCAGNPEVQDFIADVIEEVSALFPSKYIHIGGDETKHSSWDDCPKCQTFMHDHNINDSDDLYTYFMENAGRKVNEMGKQPLAWDEVTNGGKMKDFLITAWQDSSAVKQVIDNDYKAVICNSDLFYFNKYQFNAAVEEQSEKGIITLKDLFAFTQPEGSENILGLEACLWTEYVRTPEKAYKMLFPRLLPFAEKCWNGAKGRLSYSFMNNIANELPYLQQKGIQPFIAPPTVRGRGNDLSPIYFQNTIAVALQNIYPGAEIFYRIGGKKSFSRYRTPINLKTTNNIQVFAKLKGNPSMYSDTLNYEFHKLKYFSRPVSVAQYSLKPGLECSYYTDSISSLKDYEPKNRKWVTTSSKIEIPNIVRKDAFVLRYEGYIKVNATGIHKFLLTSDDGSMLYINDQLVIDNDGVHAPIHKEKSLLLKKGLYKIRIDYFDLAYGEQLGLSIFPNVSFHVSNENSYL</sequence>
<dbReference type="Gene3D" id="3.20.20.80">
    <property type="entry name" value="Glycosidases"/>
    <property type="match status" value="1"/>
</dbReference>
<dbReference type="Proteomes" id="UP001354989">
    <property type="component" value="Plasmid pPP4"/>
</dbReference>
<organism evidence="8 9">
    <name type="scientific">Persicobacter psychrovividus</name>
    <dbReference type="NCBI Taxonomy" id="387638"/>
    <lineage>
        <taxon>Bacteria</taxon>
        <taxon>Pseudomonadati</taxon>
        <taxon>Bacteroidota</taxon>
        <taxon>Cytophagia</taxon>
        <taxon>Cytophagales</taxon>
        <taxon>Persicobacteraceae</taxon>
        <taxon>Persicobacter</taxon>
    </lineage>
</organism>
<comment type="catalytic activity">
    <reaction evidence="1">
        <text>Hydrolysis of terminal non-reducing N-acetyl-D-hexosamine residues in N-acetyl-beta-D-hexosaminides.</text>
        <dbReference type="EC" id="3.2.1.52"/>
    </reaction>
</comment>
<dbReference type="Pfam" id="PF00728">
    <property type="entry name" value="Glyco_hydro_20"/>
    <property type="match status" value="1"/>
</dbReference>
<geneLocation type="plasmid" evidence="8 9">
    <name>pPP4</name>
</geneLocation>
<dbReference type="Pfam" id="PF07691">
    <property type="entry name" value="PA14"/>
    <property type="match status" value="1"/>
</dbReference>
<name>A0ABN6LFI6_9BACT</name>
<dbReference type="InterPro" id="IPR029018">
    <property type="entry name" value="Hex-like_dom2"/>
</dbReference>
<evidence type="ECO:0000256" key="5">
    <source>
        <dbReference type="ARBA" id="ARBA00023295"/>
    </source>
</evidence>
<dbReference type="EC" id="3.2.1.52" evidence="3"/>
<dbReference type="PROSITE" id="PS51820">
    <property type="entry name" value="PA14"/>
    <property type="match status" value="1"/>
</dbReference>
<keyword evidence="6" id="KW-0732">Signal</keyword>
<keyword evidence="9" id="KW-1185">Reference proteome</keyword>
<dbReference type="InterPro" id="IPR011658">
    <property type="entry name" value="PA14_dom"/>
</dbReference>
<evidence type="ECO:0000313" key="9">
    <source>
        <dbReference type="Proteomes" id="UP001354989"/>
    </source>
</evidence>
<dbReference type="SMART" id="SM00758">
    <property type="entry name" value="PA14"/>
    <property type="match status" value="1"/>
</dbReference>
<dbReference type="SUPFAM" id="SSF51445">
    <property type="entry name" value="(Trans)glycosidases"/>
    <property type="match status" value="1"/>
</dbReference>
<dbReference type="SUPFAM" id="SSF55545">
    <property type="entry name" value="beta-N-acetylhexosaminidase-like domain"/>
    <property type="match status" value="1"/>
</dbReference>
<keyword evidence="8" id="KW-0614">Plasmid</keyword>
<dbReference type="InterPro" id="IPR017853">
    <property type="entry name" value="GH"/>
</dbReference>
<evidence type="ECO:0000313" key="8">
    <source>
        <dbReference type="EMBL" id="BDD01928.1"/>
    </source>
</evidence>